<feature type="compositionally biased region" description="Basic and acidic residues" evidence="4">
    <location>
        <begin position="178"/>
        <end position="191"/>
    </location>
</feature>
<dbReference type="Gene3D" id="1.25.40.20">
    <property type="entry name" value="Ankyrin repeat-containing domain"/>
    <property type="match status" value="1"/>
</dbReference>
<dbReference type="Pfam" id="PF12796">
    <property type="entry name" value="Ank_2"/>
    <property type="match status" value="1"/>
</dbReference>
<comment type="caution">
    <text evidence="5">The sequence shown here is derived from an EMBL/GenBank/DDBJ whole genome shotgun (WGS) entry which is preliminary data.</text>
</comment>
<reference evidence="5 6" key="1">
    <citation type="submission" date="2020-08" db="EMBL/GenBank/DDBJ databases">
        <title>Plant Genome Project.</title>
        <authorList>
            <person name="Zhang R.-G."/>
        </authorList>
    </citation>
    <scope>NUCLEOTIDE SEQUENCE [LARGE SCALE GENOMIC DNA]</scope>
    <source>
        <tissue evidence="5">Rhizome</tissue>
    </source>
</reference>
<evidence type="ECO:0000256" key="4">
    <source>
        <dbReference type="SAM" id="MobiDB-lite"/>
    </source>
</evidence>
<dbReference type="EMBL" id="JACMSC010000010">
    <property type="protein sequence ID" value="KAG6504154.1"/>
    <property type="molecule type" value="Genomic_DNA"/>
</dbReference>
<proteinExistence type="predicted"/>
<evidence type="ECO:0000313" key="6">
    <source>
        <dbReference type="Proteomes" id="UP000734854"/>
    </source>
</evidence>
<feature type="repeat" description="ANK" evidence="3">
    <location>
        <begin position="192"/>
        <end position="224"/>
    </location>
</feature>
<dbReference type="SUPFAM" id="SSF48403">
    <property type="entry name" value="Ankyrin repeat"/>
    <property type="match status" value="1"/>
</dbReference>
<keyword evidence="6" id="KW-1185">Reference proteome</keyword>
<dbReference type="AlphaFoldDB" id="A0A8J5GI91"/>
<evidence type="ECO:0000256" key="1">
    <source>
        <dbReference type="ARBA" id="ARBA00022737"/>
    </source>
</evidence>
<feature type="region of interest" description="Disordered" evidence="4">
    <location>
        <begin position="1"/>
        <end position="67"/>
    </location>
</feature>
<dbReference type="Proteomes" id="UP000734854">
    <property type="component" value="Unassembled WGS sequence"/>
</dbReference>
<dbReference type="PROSITE" id="PS50297">
    <property type="entry name" value="ANK_REP_REGION"/>
    <property type="match status" value="1"/>
</dbReference>
<protein>
    <submittedName>
        <fullName evidence="5">Uncharacterized protein</fullName>
    </submittedName>
</protein>
<organism evidence="5 6">
    <name type="scientific">Zingiber officinale</name>
    <name type="common">Ginger</name>
    <name type="synonym">Amomum zingiber</name>
    <dbReference type="NCBI Taxonomy" id="94328"/>
    <lineage>
        <taxon>Eukaryota</taxon>
        <taxon>Viridiplantae</taxon>
        <taxon>Streptophyta</taxon>
        <taxon>Embryophyta</taxon>
        <taxon>Tracheophyta</taxon>
        <taxon>Spermatophyta</taxon>
        <taxon>Magnoliopsida</taxon>
        <taxon>Liliopsida</taxon>
        <taxon>Zingiberales</taxon>
        <taxon>Zingiberaceae</taxon>
        <taxon>Zingiber</taxon>
    </lineage>
</organism>
<feature type="region of interest" description="Disordered" evidence="4">
    <location>
        <begin position="172"/>
        <end position="196"/>
    </location>
</feature>
<gene>
    <name evidence="5" type="ORF">ZIOFF_036485</name>
</gene>
<evidence type="ECO:0000256" key="2">
    <source>
        <dbReference type="ARBA" id="ARBA00023043"/>
    </source>
</evidence>
<sequence length="344" mass="36807">MLPPSPSGSTTAISIPSPTLKPFLPSNSNSHPDSAASAIAFGLDDNPLRPLPNSNSPASTFLPQQLQQPSRRLQQLRLPLPSSTPAVQKDRRYIPAGVNEGRGSRSCWSRRDGCWSCWGGKVDAGLLELGTGQRGLSSSPNATAEAAGSGWLLELLGRKGFRVGEGMEMAVVEPDGDGGSKDAGVAREESHSGSTPLHLAAHGGSLDCVRTLLAWGADQLQRDSSGRIPYSVAIKHNHGACAALLNPLAAEPLVWPSPLKFISELDPDARALLEVALMDANKESEKIILNERKKLLSPANVDEAFHDDASEGLVKQFAQGHNSSIYWLSEPIMISEFINKFLVW</sequence>
<keyword evidence="2 3" id="KW-0040">ANK repeat</keyword>
<accession>A0A8J5GI91</accession>
<evidence type="ECO:0000313" key="5">
    <source>
        <dbReference type="EMBL" id="KAG6504154.1"/>
    </source>
</evidence>
<feature type="compositionally biased region" description="Low complexity" evidence="4">
    <location>
        <begin position="51"/>
        <end position="67"/>
    </location>
</feature>
<dbReference type="PROSITE" id="PS50088">
    <property type="entry name" value="ANK_REPEAT"/>
    <property type="match status" value="1"/>
</dbReference>
<dbReference type="InterPro" id="IPR050776">
    <property type="entry name" value="Ank_Repeat/CDKN_Inhibitor"/>
</dbReference>
<feature type="compositionally biased region" description="Polar residues" evidence="4">
    <location>
        <begin position="7"/>
        <end position="17"/>
    </location>
</feature>
<keyword evidence="1" id="KW-0677">Repeat</keyword>
<dbReference type="InterPro" id="IPR036770">
    <property type="entry name" value="Ankyrin_rpt-contain_sf"/>
</dbReference>
<dbReference type="PANTHER" id="PTHR24201">
    <property type="entry name" value="ANK_REP_REGION DOMAIN-CONTAINING PROTEIN"/>
    <property type="match status" value="1"/>
</dbReference>
<evidence type="ECO:0000256" key="3">
    <source>
        <dbReference type="PROSITE-ProRule" id="PRU00023"/>
    </source>
</evidence>
<name>A0A8J5GI91_ZINOF</name>
<dbReference type="InterPro" id="IPR002110">
    <property type="entry name" value="Ankyrin_rpt"/>
</dbReference>